<proteinExistence type="inferred from homology"/>
<feature type="transmembrane region" description="Helical" evidence="7">
    <location>
        <begin position="495"/>
        <end position="517"/>
    </location>
</feature>
<dbReference type="STRING" id="1006006.Mcup_1018"/>
<dbReference type="RefSeq" id="WP_013737621.1">
    <property type="nucleotide sequence ID" value="NC_015435.1"/>
</dbReference>
<evidence type="ECO:0000256" key="7">
    <source>
        <dbReference type="SAM" id="Phobius"/>
    </source>
</evidence>
<dbReference type="GO" id="GO:0005886">
    <property type="term" value="C:plasma membrane"/>
    <property type="evidence" value="ECO:0007669"/>
    <property type="project" value="UniProtKB-SubCell"/>
</dbReference>
<protein>
    <submittedName>
        <fullName evidence="9">RND superfamily drug efflux protein</fullName>
    </submittedName>
</protein>
<name>F4G2S5_METCR</name>
<dbReference type="PROSITE" id="PS50156">
    <property type="entry name" value="SSD"/>
    <property type="match status" value="1"/>
</dbReference>
<dbReference type="HOGENOM" id="CLU_018329_0_0_2"/>
<comment type="subcellular location">
    <subcellularLocation>
        <location evidence="1">Cell membrane</location>
        <topology evidence="1">Multi-pass membrane protein</topology>
    </subcellularLocation>
</comment>
<evidence type="ECO:0000259" key="8">
    <source>
        <dbReference type="PROSITE" id="PS50156"/>
    </source>
</evidence>
<feature type="transmembrane region" description="Helical" evidence="7">
    <location>
        <begin position="189"/>
        <end position="208"/>
    </location>
</feature>
<feature type="transmembrane region" description="Helical" evidence="7">
    <location>
        <begin position="245"/>
        <end position="269"/>
    </location>
</feature>
<dbReference type="eggNOG" id="arCOG02175">
    <property type="taxonomic scope" value="Archaea"/>
</dbReference>
<evidence type="ECO:0000256" key="3">
    <source>
        <dbReference type="ARBA" id="ARBA00022475"/>
    </source>
</evidence>
<dbReference type="Proteomes" id="UP000007812">
    <property type="component" value="Chromosome"/>
</dbReference>
<feature type="transmembrane region" description="Helical" evidence="7">
    <location>
        <begin position="306"/>
        <end position="334"/>
    </location>
</feature>
<dbReference type="InterPro" id="IPR000731">
    <property type="entry name" value="SSD"/>
</dbReference>
<dbReference type="SUPFAM" id="SSF82866">
    <property type="entry name" value="Multidrug efflux transporter AcrB transmembrane domain"/>
    <property type="match status" value="2"/>
</dbReference>
<keyword evidence="6 7" id="KW-0472">Membrane</keyword>
<dbReference type="AlphaFoldDB" id="F4G2S5"/>
<gene>
    <name evidence="9" type="ordered locus">Mcup_1018</name>
</gene>
<feature type="transmembrane region" description="Helical" evidence="7">
    <location>
        <begin position="215"/>
        <end position="239"/>
    </location>
</feature>
<evidence type="ECO:0000313" key="10">
    <source>
        <dbReference type="Proteomes" id="UP000007812"/>
    </source>
</evidence>
<accession>F4G2S5</accession>
<evidence type="ECO:0000256" key="4">
    <source>
        <dbReference type="ARBA" id="ARBA00022692"/>
    </source>
</evidence>
<feature type="transmembrane region" description="Helical" evidence="7">
    <location>
        <begin position="629"/>
        <end position="649"/>
    </location>
</feature>
<dbReference type="KEGG" id="mcn:Mcup_1018"/>
<dbReference type="EMBL" id="CP002656">
    <property type="protein sequence ID" value="AEB95123.1"/>
    <property type="molecule type" value="Genomic_DNA"/>
</dbReference>
<dbReference type="PANTHER" id="PTHR33406">
    <property type="entry name" value="MEMBRANE PROTEIN MJ1562-RELATED"/>
    <property type="match status" value="1"/>
</dbReference>
<feature type="transmembrane region" description="Helical" evidence="7">
    <location>
        <begin position="355"/>
        <end position="375"/>
    </location>
</feature>
<dbReference type="InterPro" id="IPR004869">
    <property type="entry name" value="MMPL_dom"/>
</dbReference>
<evidence type="ECO:0000256" key="1">
    <source>
        <dbReference type="ARBA" id="ARBA00004651"/>
    </source>
</evidence>
<feature type="transmembrane region" description="Helical" evidence="7">
    <location>
        <begin position="281"/>
        <end position="300"/>
    </location>
</feature>
<keyword evidence="3" id="KW-1003">Cell membrane</keyword>
<evidence type="ECO:0000256" key="5">
    <source>
        <dbReference type="ARBA" id="ARBA00022989"/>
    </source>
</evidence>
<dbReference type="Pfam" id="PF03176">
    <property type="entry name" value="MMPL"/>
    <property type="match status" value="2"/>
</dbReference>
<organism evidence="9 10">
    <name type="scientific">Metallosphaera cuprina (strain Ar-4)</name>
    <dbReference type="NCBI Taxonomy" id="1006006"/>
    <lineage>
        <taxon>Archaea</taxon>
        <taxon>Thermoproteota</taxon>
        <taxon>Thermoprotei</taxon>
        <taxon>Sulfolobales</taxon>
        <taxon>Sulfolobaceae</taxon>
        <taxon>Metallosphaera</taxon>
    </lineage>
</organism>
<keyword evidence="10" id="KW-1185">Reference proteome</keyword>
<reference evidence="9 10" key="1">
    <citation type="journal article" date="2011" name="J. Bacteriol.">
        <title>Complete genome sequence of Metallosphaera cuprina, a metal sulfide-oxidizing archaeon from a hot spring.</title>
        <authorList>
            <person name="Liu L.J."/>
            <person name="You X.Y."/>
            <person name="Zheng H."/>
            <person name="Wang S."/>
            <person name="Jiang C.Y."/>
            <person name="Liu S.J."/>
        </authorList>
    </citation>
    <scope>NUCLEOTIDE SEQUENCE [LARGE SCALE GENOMIC DNA]</scope>
    <source>
        <strain evidence="9 10">Ar-4</strain>
    </source>
</reference>
<dbReference type="PATRIC" id="fig|1006006.8.peg.1010"/>
<feature type="transmembrane region" description="Helical" evidence="7">
    <location>
        <begin position="524"/>
        <end position="549"/>
    </location>
</feature>
<evidence type="ECO:0000256" key="2">
    <source>
        <dbReference type="ARBA" id="ARBA00010157"/>
    </source>
</evidence>
<dbReference type="GeneID" id="10493209"/>
<dbReference type="Gene3D" id="1.20.1640.10">
    <property type="entry name" value="Multidrug efflux transporter AcrB transmembrane domain"/>
    <property type="match status" value="2"/>
</dbReference>
<sequence length="661" mass="72714">MDAKIWIVIWSVVLIGMIPGAMVYTHYLAYSNENNIQTLADKLLANSSLNRQTIYVIVNESPTPQLSKAVLEVEGNLSQYGLVSSPYSQYVSFLTQVTGNSTLARNYVLSHGLQGSPPFVRELVSSDNSSFLITLTLNYSNNFVYKNGSTPSEILTPIVQSEIRPLGPEAYVTGTGAIDYETQELTQKYAFVFPSLFLVLAIAIGVALRSIRAGLLGFVFVGLTLYMSYFSVYLTGLILGGVDYVVNYTLTAVILGITTDYFIFLIYRYKRDKKSINGSRKAILISGLTVGFSLATFSLVKGFLSWGIVLLLSVILSALLMITLLPAVISIFGGKLVKTSEYGTKESIFSKASRVSLVYLVLILLVAVPAIYFFFHVPTTYNFNTGLPSSLNSVKGLTILERDYGFPIIVLVNKTQASASLASFLQKYGNVVGPYVSTSNVSQFTVNNGYVYYLIYVKGSPYSTETLNVVKTLENHHLIVGGLTSDILALQRENVTVYSLLELLVVSAVGLVLGLSFRTWKYPLISLSGVLISVTEATAILYLIARFLLHIELIYLVPVIIFVILTSLGSDYSVFIISSVEEEREKDGDYVSRGMGRTGSIVTTLGIILAISLGTLAFIPIAFLQELGISFVVSIVIDTFVIRTFYYPLMIRILYNIRNKT</sequence>
<feature type="transmembrane region" description="Helical" evidence="7">
    <location>
        <begin position="7"/>
        <end position="29"/>
    </location>
</feature>
<feature type="domain" description="SSD" evidence="8">
    <location>
        <begin position="493"/>
        <end position="652"/>
    </location>
</feature>
<dbReference type="InterPro" id="IPR050545">
    <property type="entry name" value="Mycobact_MmpL"/>
</dbReference>
<evidence type="ECO:0000313" key="9">
    <source>
        <dbReference type="EMBL" id="AEB95123.1"/>
    </source>
</evidence>
<keyword evidence="5 7" id="KW-1133">Transmembrane helix</keyword>
<comment type="similarity">
    <text evidence="2">Belongs to the resistance-nodulation-cell division (RND) (TC 2.A.6) family. MmpL subfamily.</text>
</comment>
<evidence type="ECO:0000256" key="6">
    <source>
        <dbReference type="ARBA" id="ARBA00023136"/>
    </source>
</evidence>
<keyword evidence="4 7" id="KW-0812">Transmembrane</keyword>
<feature type="transmembrane region" description="Helical" evidence="7">
    <location>
        <begin position="601"/>
        <end position="623"/>
    </location>
</feature>
<dbReference type="OrthoDB" id="42357at2157"/>
<feature type="transmembrane region" description="Helical" evidence="7">
    <location>
        <begin position="555"/>
        <end position="580"/>
    </location>
</feature>
<dbReference type="PANTHER" id="PTHR33406:SF6">
    <property type="entry name" value="MEMBRANE PROTEIN YDGH-RELATED"/>
    <property type="match status" value="1"/>
</dbReference>